<dbReference type="GO" id="GO:0016126">
    <property type="term" value="P:sterol biosynthetic process"/>
    <property type="evidence" value="ECO:0007669"/>
    <property type="project" value="TreeGrafter"/>
</dbReference>
<accession>A0A2J6PIX1</accession>
<dbReference type="Proteomes" id="UP000235672">
    <property type="component" value="Unassembled WGS sequence"/>
</dbReference>
<evidence type="ECO:0000256" key="1">
    <source>
        <dbReference type="ARBA" id="ARBA00004477"/>
    </source>
</evidence>
<feature type="transmembrane region" description="Helical" evidence="8">
    <location>
        <begin position="52"/>
        <end position="71"/>
    </location>
</feature>
<evidence type="ECO:0000256" key="3">
    <source>
        <dbReference type="ARBA" id="ARBA00022692"/>
    </source>
</evidence>
<dbReference type="OrthoDB" id="205546at2759"/>
<dbReference type="STRING" id="1745343.A0A2J6PIX1"/>
<protein>
    <recommendedName>
        <fullName evidence="11">INSIG domain-containing protein</fullName>
    </recommendedName>
</protein>
<evidence type="ECO:0000256" key="6">
    <source>
        <dbReference type="ARBA" id="ARBA00023136"/>
    </source>
</evidence>
<evidence type="ECO:0000256" key="4">
    <source>
        <dbReference type="ARBA" id="ARBA00022824"/>
    </source>
</evidence>
<keyword evidence="6 8" id="KW-0472">Membrane</keyword>
<evidence type="ECO:0000256" key="7">
    <source>
        <dbReference type="SAM" id="MobiDB-lite"/>
    </source>
</evidence>
<dbReference type="InterPro" id="IPR025929">
    <property type="entry name" value="INSIG_fam"/>
</dbReference>
<evidence type="ECO:0000313" key="10">
    <source>
        <dbReference type="Proteomes" id="UP000235672"/>
    </source>
</evidence>
<keyword evidence="3 8" id="KW-0812">Transmembrane</keyword>
<proteinExistence type="inferred from homology"/>
<feature type="transmembrane region" description="Helical" evidence="8">
    <location>
        <begin position="20"/>
        <end position="40"/>
    </location>
</feature>
<keyword evidence="10" id="KW-1185">Reference proteome</keyword>
<feature type="region of interest" description="Disordered" evidence="7">
    <location>
        <begin position="262"/>
        <end position="289"/>
    </location>
</feature>
<dbReference type="GO" id="GO:0005789">
    <property type="term" value="C:endoplasmic reticulum membrane"/>
    <property type="evidence" value="ECO:0007669"/>
    <property type="project" value="UniProtKB-SubCell"/>
</dbReference>
<keyword evidence="5 8" id="KW-1133">Transmembrane helix</keyword>
<organism evidence="9 10">
    <name type="scientific">Hyaloscypha hepaticicola</name>
    <dbReference type="NCBI Taxonomy" id="2082293"/>
    <lineage>
        <taxon>Eukaryota</taxon>
        <taxon>Fungi</taxon>
        <taxon>Dikarya</taxon>
        <taxon>Ascomycota</taxon>
        <taxon>Pezizomycotina</taxon>
        <taxon>Leotiomycetes</taxon>
        <taxon>Helotiales</taxon>
        <taxon>Hyaloscyphaceae</taxon>
        <taxon>Hyaloscypha</taxon>
    </lineage>
</organism>
<dbReference type="Pfam" id="PF07281">
    <property type="entry name" value="INSIG"/>
    <property type="match status" value="1"/>
</dbReference>
<feature type="region of interest" description="Disordered" evidence="7">
    <location>
        <begin position="177"/>
        <end position="241"/>
    </location>
</feature>
<name>A0A2J6PIX1_9HELO</name>
<sequence length="546" mass="60209">MASIMEEFILKYTPWWIDGVFFVCQYLLLAFLALLWQLLLAIPDYITYAMSWILYGLSWIWYGLLLASAWLTDLFTLRRPLFGANQHIQLTDNTTSAYNFQETYSNGGNRPGMNGIPNDWVRIRICPTDEISELQLDNDTGNTHNGMQNGEIGGWQEREHFVPTKAELEQRQLSINPLQSHPGKSGAFSARPQSLPQEHLPMSSPKIYRPKPRRPYETSTPQSPPSPLLSPSAIDDTPSRTHSILNLTSSTLLGIYSQAGDQSDLQSDLPSTPSSPPASVRRRLSSLPPVHKPTPVETAWRLGLRGILLFGMGMGYGLLVRHLHDDRQLAPFQVEGLIKPRNDAGYLLFWGVAGVALGSLLPWVDTLFAVPELDTPVFEQKKEEGSDAEAGIFGADWTPVVRSVGAFVGIAYAIRKLPWTSTLQASLTLALVNPVLWYLVDRSKPGFILSTAVGATGTALLLISNPDMMPSPASAGNSTTRYQHLVKGGDWQGFVGRESVEGAVWILSVLFCSCVCFGNIGRRLALSGGSRKLVVASRLKGESEMR</sequence>
<evidence type="ECO:0000313" key="9">
    <source>
        <dbReference type="EMBL" id="PMD13846.1"/>
    </source>
</evidence>
<comment type="similarity">
    <text evidence="2">Belongs to the INSIG family.</text>
</comment>
<feature type="transmembrane region" description="Helical" evidence="8">
    <location>
        <begin position="344"/>
        <end position="364"/>
    </location>
</feature>
<feature type="transmembrane region" description="Helical" evidence="8">
    <location>
        <begin position="502"/>
        <end position="521"/>
    </location>
</feature>
<feature type="transmembrane region" description="Helical" evidence="8">
    <location>
        <begin position="302"/>
        <end position="323"/>
    </location>
</feature>
<feature type="transmembrane region" description="Helical" evidence="8">
    <location>
        <begin position="422"/>
        <end position="440"/>
    </location>
</feature>
<evidence type="ECO:0000256" key="5">
    <source>
        <dbReference type="ARBA" id="ARBA00022989"/>
    </source>
</evidence>
<evidence type="ECO:0000256" key="8">
    <source>
        <dbReference type="SAM" id="Phobius"/>
    </source>
</evidence>
<dbReference type="PANTHER" id="PTHR15301">
    <property type="entry name" value="INSULIN-INDUCED GENE 1"/>
    <property type="match status" value="1"/>
</dbReference>
<feature type="compositionally biased region" description="Polar residues" evidence="7">
    <location>
        <begin position="262"/>
        <end position="272"/>
    </location>
</feature>
<feature type="transmembrane region" description="Helical" evidence="8">
    <location>
        <begin position="447"/>
        <end position="464"/>
    </location>
</feature>
<evidence type="ECO:0000256" key="2">
    <source>
        <dbReference type="ARBA" id="ARBA00007475"/>
    </source>
</evidence>
<dbReference type="AlphaFoldDB" id="A0A2J6PIX1"/>
<dbReference type="PANTHER" id="PTHR15301:SF3">
    <property type="entry name" value="PROTEIN NSG1-RELATED"/>
    <property type="match status" value="1"/>
</dbReference>
<reference evidence="9 10" key="1">
    <citation type="submission" date="2016-05" db="EMBL/GenBank/DDBJ databases">
        <title>A degradative enzymes factory behind the ericoid mycorrhizal symbiosis.</title>
        <authorList>
            <consortium name="DOE Joint Genome Institute"/>
            <person name="Martino E."/>
            <person name="Morin E."/>
            <person name="Grelet G."/>
            <person name="Kuo A."/>
            <person name="Kohler A."/>
            <person name="Daghino S."/>
            <person name="Barry K."/>
            <person name="Choi C."/>
            <person name="Cichocki N."/>
            <person name="Clum A."/>
            <person name="Copeland A."/>
            <person name="Hainaut M."/>
            <person name="Haridas S."/>
            <person name="Labutti K."/>
            <person name="Lindquist E."/>
            <person name="Lipzen A."/>
            <person name="Khouja H.-R."/>
            <person name="Murat C."/>
            <person name="Ohm R."/>
            <person name="Olson A."/>
            <person name="Spatafora J."/>
            <person name="Veneault-Fourrey C."/>
            <person name="Henrissat B."/>
            <person name="Grigoriev I."/>
            <person name="Martin F."/>
            <person name="Perotto S."/>
        </authorList>
    </citation>
    <scope>NUCLEOTIDE SEQUENCE [LARGE SCALE GENOMIC DNA]</scope>
    <source>
        <strain evidence="9 10">UAMH 7357</strain>
    </source>
</reference>
<evidence type="ECO:0008006" key="11">
    <source>
        <dbReference type="Google" id="ProtNLM"/>
    </source>
</evidence>
<gene>
    <name evidence="9" type="ORF">NA56DRAFT_755461</name>
</gene>
<dbReference type="EMBL" id="KZ613527">
    <property type="protein sequence ID" value="PMD13846.1"/>
    <property type="molecule type" value="Genomic_DNA"/>
</dbReference>
<comment type="subcellular location">
    <subcellularLocation>
        <location evidence="1">Endoplasmic reticulum membrane</location>
        <topology evidence="1">Multi-pass membrane protein</topology>
    </subcellularLocation>
</comment>
<keyword evidence="4" id="KW-0256">Endoplasmic reticulum</keyword>